<comment type="caution">
    <text evidence="1">The sequence shown here is derived from an EMBL/GenBank/DDBJ whole genome shotgun (WGS) entry which is preliminary data.</text>
</comment>
<dbReference type="EMBL" id="RCMG01001546">
    <property type="protein sequence ID" value="KAG2824703.1"/>
    <property type="molecule type" value="Genomic_DNA"/>
</dbReference>
<evidence type="ECO:0000313" key="1">
    <source>
        <dbReference type="EMBL" id="KAG2824703.1"/>
    </source>
</evidence>
<sequence>MSRLKPVSSKTLQKYLAATTRAVEKDFARAIPPIFGVMYDD</sequence>
<proteinExistence type="predicted"/>
<organism evidence="1 2">
    <name type="scientific">Phytophthora cactorum</name>
    <dbReference type="NCBI Taxonomy" id="29920"/>
    <lineage>
        <taxon>Eukaryota</taxon>
        <taxon>Sar</taxon>
        <taxon>Stramenopiles</taxon>
        <taxon>Oomycota</taxon>
        <taxon>Peronosporomycetes</taxon>
        <taxon>Peronosporales</taxon>
        <taxon>Peronosporaceae</taxon>
        <taxon>Phytophthora</taxon>
    </lineage>
</organism>
<gene>
    <name evidence="1" type="ORF">PC113_g22003</name>
</gene>
<accession>A0A8T0YCV4</accession>
<protein>
    <submittedName>
        <fullName evidence="1">Uncharacterized protein</fullName>
    </submittedName>
</protein>
<dbReference type="AlphaFoldDB" id="A0A8T0YCV4"/>
<name>A0A8T0YCV4_9STRA</name>
<evidence type="ECO:0000313" key="2">
    <source>
        <dbReference type="Proteomes" id="UP000735874"/>
    </source>
</evidence>
<dbReference type="Proteomes" id="UP000735874">
    <property type="component" value="Unassembled WGS sequence"/>
</dbReference>
<reference evidence="1" key="1">
    <citation type="submission" date="2018-10" db="EMBL/GenBank/DDBJ databases">
        <title>Effector identification in a new, highly contiguous assembly of the strawberry crown rot pathogen Phytophthora cactorum.</title>
        <authorList>
            <person name="Armitage A.D."/>
            <person name="Nellist C.F."/>
            <person name="Bates H."/>
            <person name="Vickerstaff R.J."/>
            <person name="Harrison R.J."/>
        </authorList>
    </citation>
    <scope>NUCLEOTIDE SEQUENCE</scope>
    <source>
        <strain evidence="1">15-7</strain>
    </source>
</reference>